<proteinExistence type="predicted"/>
<dbReference type="GeneID" id="78181196"/>
<dbReference type="Proteomes" id="UP001181347">
    <property type="component" value="Unassembled WGS sequence"/>
</dbReference>
<accession>A0AAE4RW89</accession>
<gene>
    <name evidence="1" type="ORF">RVH17_02885</name>
</gene>
<evidence type="ECO:0000313" key="1">
    <source>
        <dbReference type="EMBL" id="MDU0259064.1"/>
    </source>
</evidence>
<evidence type="ECO:0000313" key="2">
    <source>
        <dbReference type="Proteomes" id="UP001181347"/>
    </source>
</evidence>
<protein>
    <submittedName>
        <fullName evidence="1">Uncharacterized protein</fullName>
    </submittedName>
</protein>
<organism evidence="1 2">
    <name type="scientific">Alistipes finegoldii</name>
    <dbReference type="NCBI Taxonomy" id="214856"/>
    <lineage>
        <taxon>Bacteria</taxon>
        <taxon>Pseudomonadati</taxon>
        <taxon>Bacteroidota</taxon>
        <taxon>Bacteroidia</taxon>
        <taxon>Bacteroidales</taxon>
        <taxon>Rikenellaceae</taxon>
        <taxon>Alistipes</taxon>
    </lineage>
</organism>
<dbReference type="EMBL" id="JAWDES010000004">
    <property type="protein sequence ID" value="MDU0259064.1"/>
    <property type="molecule type" value="Genomic_DNA"/>
</dbReference>
<dbReference type="RefSeq" id="WP_165357790.1">
    <property type="nucleotide sequence ID" value="NZ_DAIMAG010000001.1"/>
</dbReference>
<reference evidence="1" key="1">
    <citation type="submission" date="2023-10" db="EMBL/GenBank/DDBJ databases">
        <title>Genome Sequence of the Bacteria from From Gut Wall in Crohn's Disease.</title>
        <authorList>
            <person name="Rodriguez-Palacios A."/>
        </authorList>
    </citation>
    <scope>NUCLEOTIDE SEQUENCE</scope>
    <source>
        <strain evidence="1">CavFT-hAR58</strain>
    </source>
</reference>
<comment type="caution">
    <text evidence="1">The sequence shown here is derived from an EMBL/GenBank/DDBJ whole genome shotgun (WGS) entry which is preliminary data.</text>
</comment>
<name>A0AAE4RW89_9BACT</name>
<dbReference type="AlphaFoldDB" id="A0AAE4RW89"/>
<sequence length="91" mass="10844">MKLQRIIHHLEDGRRKYVTHNGEMEKWTEVEIENLRRNTEQYGPAAYTADFAKYGISARELRERYPDAKIIRIVGFETEDHDLPLNPEIIF</sequence>